<evidence type="ECO:0000313" key="1">
    <source>
        <dbReference type="Proteomes" id="UP000887565"/>
    </source>
</evidence>
<accession>A0A915J8G5</accession>
<sequence>MEGPLHEFKNIASLAEFINKLKADRTAWKEFSEDQEDGDNDQLNRIYENRKFNNLQIRQQDNIANQPQQIPRPQPIFPRPPAFQAPLSHQDIIKMGRSWNVGNNLYNRNFDHRGGFVNRGLAGFVNFGQRVPYHNNNTEQNPNVAYYYRQNNVPQPPPNVVQPTASQLANNPPNNFIKEAKKQDKPEIIVLDGVLIENYELNLAN</sequence>
<keyword evidence="1" id="KW-1185">Reference proteome</keyword>
<name>A0A915J8G5_ROMCU</name>
<reference evidence="2" key="1">
    <citation type="submission" date="2022-11" db="UniProtKB">
        <authorList>
            <consortium name="WormBaseParasite"/>
        </authorList>
    </citation>
    <scope>IDENTIFICATION</scope>
</reference>
<dbReference type="AlphaFoldDB" id="A0A915J8G5"/>
<organism evidence="1 2">
    <name type="scientific">Romanomermis culicivorax</name>
    <name type="common">Nematode worm</name>
    <dbReference type="NCBI Taxonomy" id="13658"/>
    <lineage>
        <taxon>Eukaryota</taxon>
        <taxon>Metazoa</taxon>
        <taxon>Ecdysozoa</taxon>
        <taxon>Nematoda</taxon>
        <taxon>Enoplea</taxon>
        <taxon>Dorylaimia</taxon>
        <taxon>Mermithida</taxon>
        <taxon>Mermithoidea</taxon>
        <taxon>Mermithidae</taxon>
        <taxon>Romanomermis</taxon>
    </lineage>
</organism>
<evidence type="ECO:0000313" key="2">
    <source>
        <dbReference type="WBParaSite" id="nRc.2.0.1.t22442-RA"/>
    </source>
</evidence>
<proteinExistence type="predicted"/>
<dbReference type="WBParaSite" id="nRc.2.0.1.t22442-RA">
    <property type="protein sequence ID" value="nRc.2.0.1.t22442-RA"/>
    <property type="gene ID" value="nRc.2.0.1.g22442"/>
</dbReference>
<protein>
    <submittedName>
        <fullName evidence="2">Uncharacterized protein</fullName>
    </submittedName>
</protein>
<dbReference type="Proteomes" id="UP000887565">
    <property type="component" value="Unplaced"/>
</dbReference>